<evidence type="ECO:0000313" key="4">
    <source>
        <dbReference type="EMBL" id="GEN80305.1"/>
    </source>
</evidence>
<dbReference type="Pfam" id="PF00210">
    <property type="entry name" value="Ferritin"/>
    <property type="match status" value="1"/>
</dbReference>
<dbReference type="Gene3D" id="1.20.1260.10">
    <property type="match status" value="1"/>
</dbReference>
<dbReference type="EMBL" id="BJYK01000006">
    <property type="protein sequence ID" value="GEN80305.1"/>
    <property type="molecule type" value="Genomic_DNA"/>
</dbReference>
<feature type="domain" description="Ferritin/DPS" evidence="3">
    <location>
        <begin position="20"/>
        <end position="155"/>
    </location>
</feature>
<dbReference type="PRINTS" id="PR01346">
    <property type="entry name" value="HELNAPAPROT"/>
</dbReference>
<dbReference type="InterPro" id="IPR012347">
    <property type="entry name" value="Ferritin-like"/>
</dbReference>
<gene>
    <name evidence="4" type="ORF">AFE02nite_20390</name>
</gene>
<evidence type="ECO:0000313" key="5">
    <source>
        <dbReference type="Proteomes" id="UP000321484"/>
    </source>
</evidence>
<dbReference type="InterPro" id="IPR023188">
    <property type="entry name" value="DPS_DNA-bd_CS"/>
</dbReference>
<dbReference type="PIRSF" id="PIRSF005900">
    <property type="entry name" value="Dps"/>
    <property type="match status" value="1"/>
</dbReference>
<dbReference type="RefSeq" id="WP_261765573.1">
    <property type="nucleotide sequence ID" value="NZ_BJYK01000006.1"/>
</dbReference>
<dbReference type="AlphaFoldDB" id="A0A511YYL8"/>
<dbReference type="PANTHER" id="PTHR42932:SF2">
    <property type="entry name" value="DNA PROTECTION DURING STARVATION PROTEIN 1"/>
    <property type="match status" value="1"/>
</dbReference>
<dbReference type="InterPro" id="IPR009078">
    <property type="entry name" value="Ferritin-like_SF"/>
</dbReference>
<dbReference type="InterPro" id="IPR002177">
    <property type="entry name" value="DPS_DNA-bd"/>
</dbReference>
<dbReference type="GO" id="GO:0016722">
    <property type="term" value="F:oxidoreductase activity, acting on metal ions"/>
    <property type="evidence" value="ECO:0007669"/>
    <property type="project" value="InterPro"/>
</dbReference>
<reference evidence="4 5" key="1">
    <citation type="submission" date="2019-07" db="EMBL/GenBank/DDBJ databases">
        <title>Whole genome shotgun sequence of Actinotalea fermentans NBRC 105374.</title>
        <authorList>
            <person name="Hosoyama A."/>
            <person name="Uohara A."/>
            <person name="Ohji S."/>
            <person name="Ichikawa N."/>
        </authorList>
    </citation>
    <scope>NUCLEOTIDE SEQUENCE [LARGE SCALE GENOMIC DNA]</scope>
    <source>
        <strain evidence="4 5">NBRC 105374</strain>
    </source>
</reference>
<dbReference type="SUPFAM" id="SSF47240">
    <property type="entry name" value="Ferritin-like"/>
    <property type="match status" value="1"/>
</dbReference>
<proteinExistence type="inferred from homology"/>
<organism evidence="4 5">
    <name type="scientific">Actinotalea fermentans</name>
    <dbReference type="NCBI Taxonomy" id="43671"/>
    <lineage>
        <taxon>Bacteria</taxon>
        <taxon>Bacillati</taxon>
        <taxon>Actinomycetota</taxon>
        <taxon>Actinomycetes</taxon>
        <taxon>Micrococcales</taxon>
        <taxon>Cellulomonadaceae</taxon>
        <taxon>Actinotalea</taxon>
    </lineage>
</organism>
<dbReference type="InterPro" id="IPR008331">
    <property type="entry name" value="Ferritin_DPS_dom"/>
</dbReference>
<comment type="caution">
    <text evidence="4">The sequence shown here is derived from an EMBL/GenBank/DDBJ whole genome shotgun (WGS) entry which is preliminary data.</text>
</comment>
<comment type="similarity">
    <text evidence="1 2">Belongs to the Dps family.</text>
</comment>
<dbReference type="PANTHER" id="PTHR42932">
    <property type="entry name" value="GENERAL STRESS PROTEIN 20U"/>
    <property type="match status" value="1"/>
</dbReference>
<name>A0A511YYL8_9CELL</name>
<evidence type="ECO:0000259" key="3">
    <source>
        <dbReference type="Pfam" id="PF00210"/>
    </source>
</evidence>
<evidence type="ECO:0000256" key="1">
    <source>
        <dbReference type="ARBA" id="ARBA00009497"/>
    </source>
</evidence>
<dbReference type="Proteomes" id="UP000321484">
    <property type="component" value="Unassembled WGS sequence"/>
</dbReference>
<evidence type="ECO:0000256" key="2">
    <source>
        <dbReference type="RuleBase" id="RU003875"/>
    </source>
</evidence>
<dbReference type="PROSITE" id="PS00818">
    <property type="entry name" value="DPS_1"/>
    <property type="match status" value="1"/>
</dbReference>
<protein>
    <submittedName>
        <fullName evidence="4">DNA starvation/stationary phase protection protein</fullName>
    </submittedName>
</protein>
<dbReference type="CDD" id="cd01043">
    <property type="entry name" value="DPS"/>
    <property type="match status" value="1"/>
</dbReference>
<keyword evidence="5" id="KW-1185">Reference proteome</keyword>
<sequence length="157" mass="16815">MTAPAMTSPLGDADKAATGAALNRVLADLIDLSLVGKQAHWTLVGRGFRSLHLQLDEVVDAVRIHADDVAERAVTIGVTPDGRAKTVAAESALPEHPTGWAQDTDVIDYFVSALGTAIGRLREAIAETEKHDVVSQDLLIGITAALEKHLWMFQAER</sequence>
<dbReference type="GO" id="GO:0008199">
    <property type="term" value="F:ferric iron binding"/>
    <property type="evidence" value="ECO:0007669"/>
    <property type="project" value="InterPro"/>
</dbReference>
<accession>A0A511YYL8</accession>